<dbReference type="SUPFAM" id="SSF51445">
    <property type="entry name" value="(Trans)glycosidases"/>
    <property type="match status" value="1"/>
</dbReference>
<dbReference type="EMBL" id="JAMTCG010000004">
    <property type="protein sequence ID" value="MCP2161378.1"/>
    <property type="molecule type" value="Genomic_DNA"/>
</dbReference>
<accession>A0ABT1H6J1</accession>
<sequence>MRTRLVGGPATTRALVVVVLTLLIGTVVGLPEAGAVPSATASCFPAPGLTGGGVVKGASPGAGFLYLSNSDQAAEVDAAKQAGIRTVRIDVDWSAIETSPGVFNWASTDRAIAAVASAGMCPLGLIGFTPRWATNPADNPTDSHYRPKDPARYGQFVRTAALRYRSTVSAWEIWNEPNTLNFFKPTTDAAYYTQLLKAGYAAVKGVSASLGVISAGMAPAADNGRDIAPLTFLAGMYDAGARGSFDAVGMHPYTYPYLPNDPSTSSFSAAQQMWPMHDIMVGRGDGAKRIWMTEFGAPTGTSPVSVTPQTQADTIRIILDAAKGTSWLGPAYVYSIRDAGSDPTDPEQNFGLLYRNFAPKPAYQEMASYT</sequence>
<dbReference type="RefSeq" id="WP_253654938.1">
    <property type="nucleotide sequence ID" value="NZ_BAAAOE010000002.1"/>
</dbReference>
<dbReference type="Gene3D" id="3.20.20.80">
    <property type="entry name" value="Glycosidases"/>
    <property type="match status" value="1"/>
</dbReference>
<evidence type="ECO:0000313" key="2">
    <source>
        <dbReference type="Proteomes" id="UP001205740"/>
    </source>
</evidence>
<dbReference type="PANTHER" id="PTHR12631">
    <property type="entry name" value="ALPHA-L-IDURONIDASE"/>
    <property type="match status" value="1"/>
</dbReference>
<organism evidence="1 2">
    <name type="scientific">Williamsia serinedens</name>
    <dbReference type="NCBI Taxonomy" id="391736"/>
    <lineage>
        <taxon>Bacteria</taxon>
        <taxon>Bacillati</taxon>
        <taxon>Actinomycetota</taxon>
        <taxon>Actinomycetes</taxon>
        <taxon>Mycobacteriales</taxon>
        <taxon>Nocardiaceae</taxon>
        <taxon>Williamsia</taxon>
    </lineage>
</organism>
<evidence type="ECO:0000313" key="1">
    <source>
        <dbReference type="EMBL" id="MCP2161378.1"/>
    </source>
</evidence>
<protein>
    <submittedName>
        <fullName evidence="1">Glycosyl hydrolases family 39</fullName>
    </submittedName>
</protein>
<dbReference type="GO" id="GO:0016787">
    <property type="term" value="F:hydrolase activity"/>
    <property type="evidence" value="ECO:0007669"/>
    <property type="project" value="UniProtKB-KW"/>
</dbReference>
<reference evidence="1 2" key="1">
    <citation type="submission" date="2022-06" db="EMBL/GenBank/DDBJ databases">
        <title>Genomic Encyclopedia of Archaeal and Bacterial Type Strains, Phase II (KMG-II): from individual species to whole genera.</title>
        <authorList>
            <person name="Goeker M."/>
        </authorList>
    </citation>
    <scope>NUCLEOTIDE SEQUENCE [LARGE SCALE GENOMIC DNA]</scope>
    <source>
        <strain evidence="1 2">DSM 45037</strain>
    </source>
</reference>
<comment type="caution">
    <text evidence="1">The sequence shown here is derived from an EMBL/GenBank/DDBJ whole genome shotgun (WGS) entry which is preliminary data.</text>
</comment>
<dbReference type="InterPro" id="IPR051923">
    <property type="entry name" value="Glycosyl_Hydrolase_39"/>
</dbReference>
<dbReference type="PANTHER" id="PTHR12631:SF10">
    <property type="entry name" value="BETA-XYLOSIDASE-LIKE PROTEIN-RELATED"/>
    <property type="match status" value="1"/>
</dbReference>
<keyword evidence="2" id="KW-1185">Reference proteome</keyword>
<name>A0ABT1H6J1_9NOCA</name>
<proteinExistence type="predicted"/>
<dbReference type="Proteomes" id="UP001205740">
    <property type="component" value="Unassembled WGS sequence"/>
</dbReference>
<keyword evidence="1" id="KW-0378">Hydrolase</keyword>
<dbReference type="InterPro" id="IPR017853">
    <property type="entry name" value="GH"/>
</dbReference>
<gene>
    <name evidence="1" type="ORF">LX12_002573</name>
</gene>